<accession>A0ABS2WTP5</accession>
<keyword evidence="1" id="KW-1133">Transmembrane helix</keyword>
<sequence>MEKKSNPMHFFLDFAIIIGVAFLLYVVLSLFGAPLWLTLGILVTWGAITGYKPSLFRKPFGFLYRE</sequence>
<proteinExistence type="predicted"/>
<feature type="transmembrane region" description="Helical" evidence="1">
    <location>
        <begin position="7"/>
        <end position="27"/>
    </location>
</feature>
<dbReference type="EMBL" id="JAFHKK010000022">
    <property type="protein sequence ID" value="MBN2965016.1"/>
    <property type="molecule type" value="Genomic_DNA"/>
</dbReference>
<reference evidence="3" key="1">
    <citation type="submission" date="2021-02" db="EMBL/GenBank/DDBJ databases">
        <title>Sulfurospirillum tamanensis sp. nov.</title>
        <authorList>
            <person name="Merkel A.Y."/>
        </authorList>
    </citation>
    <scope>NUCLEOTIDE SEQUENCE [LARGE SCALE GENOMIC DNA]</scope>
    <source>
        <strain evidence="3">T05b</strain>
    </source>
</reference>
<keyword evidence="1" id="KW-0812">Transmembrane</keyword>
<dbReference type="Proteomes" id="UP000703590">
    <property type="component" value="Unassembled WGS sequence"/>
</dbReference>
<dbReference type="RefSeq" id="WP_205459564.1">
    <property type="nucleotide sequence ID" value="NZ_JAFHKK010000022.1"/>
</dbReference>
<keyword evidence="1" id="KW-0472">Membrane</keyword>
<name>A0ABS2WTP5_9BACT</name>
<comment type="caution">
    <text evidence="2">The sequence shown here is derived from an EMBL/GenBank/DDBJ whole genome shotgun (WGS) entry which is preliminary data.</text>
</comment>
<organism evidence="2 3">
    <name type="scientific">Sulfurospirillum tamanense</name>
    <dbReference type="NCBI Taxonomy" id="2813362"/>
    <lineage>
        <taxon>Bacteria</taxon>
        <taxon>Pseudomonadati</taxon>
        <taxon>Campylobacterota</taxon>
        <taxon>Epsilonproteobacteria</taxon>
        <taxon>Campylobacterales</taxon>
        <taxon>Sulfurospirillaceae</taxon>
        <taxon>Sulfurospirillum</taxon>
    </lineage>
</organism>
<evidence type="ECO:0000313" key="3">
    <source>
        <dbReference type="Proteomes" id="UP000703590"/>
    </source>
</evidence>
<reference evidence="2 3" key="3">
    <citation type="submission" date="2021-02" db="EMBL/GenBank/DDBJ databases">
        <authorList>
            <person name="Merkel A.Y."/>
        </authorList>
    </citation>
    <scope>NUCLEOTIDE SEQUENCE [LARGE SCALE GENOMIC DNA]</scope>
    <source>
        <strain evidence="2 3">T05b</strain>
    </source>
</reference>
<gene>
    <name evidence="2" type="ORF">JWV37_09510</name>
</gene>
<reference evidence="2 3" key="2">
    <citation type="submission" date="2021-02" db="EMBL/GenBank/DDBJ databases">
        <title>Sulfurospirillum tamanensis sp. nov.</title>
        <authorList>
            <person name="Frolova A."/>
            <person name="Merkel A."/>
            <person name="Slobodkin A."/>
        </authorList>
    </citation>
    <scope>NUCLEOTIDE SEQUENCE [LARGE SCALE GENOMIC DNA]</scope>
    <source>
        <strain evidence="2 3">T05b</strain>
    </source>
</reference>
<keyword evidence="3" id="KW-1185">Reference proteome</keyword>
<evidence type="ECO:0000256" key="1">
    <source>
        <dbReference type="SAM" id="Phobius"/>
    </source>
</evidence>
<evidence type="ECO:0000313" key="2">
    <source>
        <dbReference type="EMBL" id="MBN2965016.1"/>
    </source>
</evidence>
<protein>
    <submittedName>
        <fullName evidence="2">Uncharacterized protein</fullName>
    </submittedName>
</protein>